<evidence type="ECO:0008006" key="4">
    <source>
        <dbReference type="Google" id="ProtNLM"/>
    </source>
</evidence>
<proteinExistence type="predicted"/>
<dbReference type="InterPro" id="IPR011990">
    <property type="entry name" value="TPR-like_helical_dom_sf"/>
</dbReference>
<protein>
    <recommendedName>
        <fullName evidence="4">Tetratricopeptide repeat protein</fullName>
    </recommendedName>
</protein>
<keyword evidence="1" id="KW-0812">Transmembrane</keyword>
<feature type="transmembrane region" description="Helical" evidence="1">
    <location>
        <begin position="128"/>
        <end position="148"/>
    </location>
</feature>
<feature type="transmembrane region" description="Helical" evidence="1">
    <location>
        <begin position="237"/>
        <end position="254"/>
    </location>
</feature>
<evidence type="ECO:0000313" key="3">
    <source>
        <dbReference type="Proteomes" id="UP000177652"/>
    </source>
</evidence>
<feature type="transmembrane region" description="Helical" evidence="1">
    <location>
        <begin position="70"/>
        <end position="92"/>
    </location>
</feature>
<dbReference type="Proteomes" id="UP000177652">
    <property type="component" value="Unassembled WGS sequence"/>
</dbReference>
<feature type="transmembrane region" description="Helical" evidence="1">
    <location>
        <begin position="212"/>
        <end position="230"/>
    </location>
</feature>
<sequence length="622" mass="65726">MQAKRLRSLSSPAVMFSPLALAVVVVVAVPVGGMDLPQQQGILTAFAFGVALCIYGVAAVFKSHISFHSAVLLGVPLVVVGAVSSIQTQSVIHSVFGTSFETGTVGSLVLFAAAIAVGVCAPARAARWFLYTYLLAGVVSALGALFLWSGIEVFKPLGGMWPHLSYVLSSGALIAAILFDRDGPGRRRGLYGAATLILVAGLLVVFNPVAAGIGVSAGLIIVVFTVISDVESGLLRFSLATTLVSVLMVVFIVFTPGQLPATTAVARPSLLATELVTGRLYLSSLEAALIGTGPHSFSYAWSAYRPEEINMTPLWNFEPSSGYSTLTTLAVTIGMLGLLALFLGPGVLVLRLITKEGGEFLARITAEDRGVFEACLLLCLFLFLSMIWYPVGLPLFVMAGLTLGFSLRFLFIQEHDAGGELRPWIRYSIVAVLAGAGAVFLWVPAHQAAGAWYHGRATAVLSVDVRKVADAAPLFEKAAAAWPSAKYLLDAANADAAVAFDLMKSSAQGNGAETAGVAALLNKAVTYSERATEENPRDFTVWLSRAALYISLSQFAFPDALTRADEALGVARNLAPMDPRVPYTHALLNRAKGDTAGAAADIRQALELKPDYEDALKWGSQK</sequence>
<dbReference type="STRING" id="1798497.A3D71_00360"/>
<comment type="caution">
    <text evidence="2">The sequence shown here is derived from an EMBL/GenBank/DDBJ whole genome shotgun (WGS) entry which is preliminary data.</text>
</comment>
<keyword evidence="1" id="KW-1133">Transmembrane helix</keyword>
<dbReference type="AlphaFoldDB" id="A0A1F6DVS3"/>
<dbReference type="SUPFAM" id="SSF48452">
    <property type="entry name" value="TPR-like"/>
    <property type="match status" value="1"/>
</dbReference>
<feature type="transmembrane region" description="Helical" evidence="1">
    <location>
        <begin position="42"/>
        <end position="61"/>
    </location>
</feature>
<evidence type="ECO:0000313" key="2">
    <source>
        <dbReference type="EMBL" id="OGG65539.1"/>
    </source>
</evidence>
<dbReference type="EMBL" id="MFLK01000044">
    <property type="protein sequence ID" value="OGG65539.1"/>
    <property type="molecule type" value="Genomic_DNA"/>
</dbReference>
<name>A0A1F6DVS3_9BACT</name>
<feature type="transmembrane region" description="Helical" evidence="1">
    <location>
        <begin position="190"/>
        <end position="206"/>
    </location>
</feature>
<gene>
    <name evidence="2" type="ORF">A3D71_00360</name>
</gene>
<evidence type="ECO:0000256" key="1">
    <source>
        <dbReference type="SAM" id="Phobius"/>
    </source>
</evidence>
<keyword evidence="1" id="KW-0472">Membrane</keyword>
<feature type="transmembrane region" description="Helical" evidence="1">
    <location>
        <begin position="160"/>
        <end position="178"/>
    </location>
</feature>
<organism evidence="2 3">
    <name type="scientific">Candidatus Kaiserbacteria bacterium RIFCSPHIGHO2_02_FULL_55_20</name>
    <dbReference type="NCBI Taxonomy" id="1798497"/>
    <lineage>
        <taxon>Bacteria</taxon>
        <taxon>Candidatus Kaiseribacteriota</taxon>
    </lineage>
</organism>
<accession>A0A1F6DVS3</accession>
<feature type="transmembrane region" description="Helical" evidence="1">
    <location>
        <begin position="395"/>
        <end position="412"/>
    </location>
</feature>
<reference evidence="2 3" key="1">
    <citation type="journal article" date="2016" name="Nat. Commun.">
        <title>Thousands of microbial genomes shed light on interconnected biogeochemical processes in an aquifer system.</title>
        <authorList>
            <person name="Anantharaman K."/>
            <person name="Brown C.T."/>
            <person name="Hug L.A."/>
            <person name="Sharon I."/>
            <person name="Castelle C.J."/>
            <person name="Probst A.J."/>
            <person name="Thomas B.C."/>
            <person name="Singh A."/>
            <person name="Wilkins M.J."/>
            <person name="Karaoz U."/>
            <person name="Brodie E.L."/>
            <person name="Williams K.H."/>
            <person name="Hubbard S.S."/>
            <person name="Banfield J.F."/>
        </authorList>
    </citation>
    <scope>NUCLEOTIDE SEQUENCE [LARGE SCALE GENOMIC DNA]</scope>
</reference>
<feature type="transmembrane region" description="Helical" evidence="1">
    <location>
        <begin position="323"/>
        <end position="350"/>
    </location>
</feature>
<feature type="transmembrane region" description="Helical" evidence="1">
    <location>
        <begin position="424"/>
        <end position="443"/>
    </location>
</feature>
<dbReference type="Gene3D" id="1.25.40.10">
    <property type="entry name" value="Tetratricopeptide repeat domain"/>
    <property type="match status" value="1"/>
</dbReference>
<feature type="transmembrane region" description="Helical" evidence="1">
    <location>
        <begin position="371"/>
        <end position="389"/>
    </location>
</feature>
<feature type="transmembrane region" description="Helical" evidence="1">
    <location>
        <begin position="104"/>
        <end position="121"/>
    </location>
</feature>
<feature type="transmembrane region" description="Helical" evidence="1">
    <location>
        <begin position="12"/>
        <end position="30"/>
    </location>
</feature>